<evidence type="ECO:0000313" key="1">
    <source>
        <dbReference type="EMBL" id="ABC33490.1"/>
    </source>
</evidence>
<evidence type="ECO:0000313" key="2">
    <source>
        <dbReference type="Proteomes" id="UP000000238"/>
    </source>
</evidence>
<dbReference type="HOGENOM" id="CLU_3365274_0_0_6"/>
<dbReference type="STRING" id="349521.HCH_06872"/>
<dbReference type="EMBL" id="CP000155">
    <property type="protein sequence ID" value="ABC33490.1"/>
    <property type="molecule type" value="Genomic_DNA"/>
</dbReference>
<organism evidence="1 2">
    <name type="scientific">Hahella chejuensis (strain KCTC 2396)</name>
    <dbReference type="NCBI Taxonomy" id="349521"/>
    <lineage>
        <taxon>Bacteria</taxon>
        <taxon>Pseudomonadati</taxon>
        <taxon>Pseudomonadota</taxon>
        <taxon>Gammaproteobacteria</taxon>
        <taxon>Oceanospirillales</taxon>
        <taxon>Hahellaceae</taxon>
        <taxon>Hahella</taxon>
    </lineage>
</organism>
<accession>Q2S784</accession>
<protein>
    <submittedName>
        <fullName evidence="1">Uncharacterized protein</fullName>
    </submittedName>
</protein>
<dbReference type="KEGG" id="hch:HCH_06872"/>
<proteinExistence type="predicted"/>
<sequence>MGFLALFCGLAIKRINNSFDAALRQEYSLPFRPRF</sequence>
<keyword evidence="2" id="KW-1185">Reference proteome</keyword>
<dbReference type="Proteomes" id="UP000000238">
    <property type="component" value="Chromosome"/>
</dbReference>
<name>Q2S784_HAHCH</name>
<gene>
    <name evidence="1" type="ordered locus">HCH_06872</name>
</gene>
<dbReference type="AlphaFoldDB" id="Q2S784"/>
<reference evidence="1 2" key="1">
    <citation type="journal article" date="2005" name="Nucleic Acids Res.">
        <title>Genomic blueprint of Hahella chejuensis, a marine microbe producing an algicidal agent.</title>
        <authorList>
            <person name="Jeong H."/>
            <person name="Yim J.H."/>
            <person name="Lee C."/>
            <person name="Choi S.-H."/>
            <person name="Park Y.K."/>
            <person name="Yoon S.H."/>
            <person name="Hur C.-G."/>
            <person name="Kang H.-Y."/>
            <person name="Kim D."/>
            <person name="Lee H.H."/>
            <person name="Park K.H."/>
            <person name="Park S.-H."/>
            <person name="Park H.-S."/>
            <person name="Lee H.K."/>
            <person name="Oh T.K."/>
            <person name="Kim J.F."/>
        </authorList>
    </citation>
    <scope>NUCLEOTIDE SEQUENCE [LARGE SCALE GENOMIC DNA]</scope>
    <source>
        <strain evidence="1 2">KCTC 2396</strain>
    </source>
</reference>